<keyword evidence="6" id="KW-1185">Reference proteome</keyword>
<organism evidence="5 6">
    <name type="scientific">Mesosutterella porci</name>
    <dbReference type="NCBI Taxonomy" id="2915351"/>
    <lineage>
        <taxon>Bacteria</taxon>
        <taxon>Pseudomonadati</taxon>
        <taxon>Pseudomonadota</taxon>
        <taxon>Betaproteobacteria</taxon>
        <taxon>Burkholderiales</taxon>
        <taxon>Sutterellaceae</taxon>
        <taxon>Mesosutterella</taxon>
    </lineage>
</organism>
<dbReference type="EMBL" id="JAKNCT010000008">
    <property type="protein sequence ID" value="MCG5031246.1"/>
    <property type="molecule type" value="Genomic_DNA"/>
</dbReference>
<keyword evidence="5" id="KW-0645">Protease</keyword>
<evidence type="ECO:0000313" key="6">
    <source>
        <dbReference type="Proteomes" id="UP001297600"/>
    </source>
</evidence>
<accession>A0ABS9MRI7</accession>
<dbReference type="GO" id="GO:0009002">
    <property type="term" value="F:serine-type D-Ala-D-Ala carboxypeptidase activity"/>
    <property type="evidence" value="ECO:0007669"/>
    <property type="project" value="UniProtKB-EC"/>
</dbReference>
<evidence type="ECO:0000313" key="5">
    <source>
        <dbReference type="EMBL" id="MCG5031246.1"/>
    </source>
</evidence>
<dbReference type="PANTHER" id="PTHR30023:SF0">
    <property type="entry name" value="PENICILLIN-SENSITIVE CARBOXYPEPTIDASE A"/>
    <property type="match status" value="1"/>
</dbReference>
<dbReference type="RefSeq" id="WP_237978979.1">
    <property type="nucleotide sequence ID" value="NZ_JAKNCT010000008.1"/>
</dbReference>
<dbReference type="SUPFAM" id="SSF56601">
    <property type="entry name" value="beta-lactamase/transpeptidase-like"/>
    <property type="match status" value="1"/>
</dbReference>
<keyword evidence="5" id="KW-0121">Carboxypeptidase</keyword>
<keyword evidence="2 5" id="KW-0378">Hydrolase</keyword>
<keyword evidence="4" id="KW-0732">Signal</keyword>
<dbReference type="Proteomes" id="UP001297600">
    <property type="component" value="Unassembled WGS sequence"/>
</dbReference>
<proteinExistence type="inferred from homology"/>
<protein>
    <submittedName>
        <fullName evidence="5">D-alanyl-D-alanine carboxypeptidase/D-alanyl-D-alanine-endopeptidase</fullName>
        <ecNumber evidence="5">3.4.16.4</ecNumber>
    </submittedName>
</protein>
<feature type="compositionally biased region" description="Low complexity" evidence="3">
    <location>
        <begin position="479"/>
        <end position="495"/>
    </location>
</feature>
<dbReference type="Gene3D" id="3.40.710.10">
    <property type="entry name" value="DD-peptidase/beta-lactamase superfamily"/>
    <property type="match status" value="2"/>
</dbReference>
<dbReference type="NCBIfam" id="TIGR00666">
    <property type="entry name" value="PBP4"/>
    <property type="match status" value="1"/>
</dbReference>
<gene>
    <name evidence="5" type="primary">dacB</name>
    <name evidence="5" type="ORF">MAF45_07305</name>
</gene>
<feature type="signal peptide" evidence="4">
    <location>
        <begin position="1"/>
        <end position="22"/>
    </location>
</feature>
<dbReference type="InterPro" id="IPR012338">
    <property type="entry name" value="Beta-lactam/transpept-like"/>
</dbReference>
<dbReference type="InterPro" id="IPR000667">
    <property type="entry name" value="Peptidase_S13"/>
</dbReference>
<feature type="chain" id="PRO_5045915654" evidence="4">
    <location>
        <begin position="23"/>
        <end position="503"/>
    </location>
</feature>
<evidence type="ECO:0000256" key="4">
    <source>
        <dbReference type="SAM" id="SignalP"/>
    </source>
</evidence>
<evidence type="ECO:0000256" key="1">
    <source>
        <dbReference type="ARBA" id="ARBA00006096"/>
    </source>
</evidence>
<dbReference type="Pfam" id="PF02113">
    <property type="entry name" value="Peptidase_S13"/>
    <property type="match status" value="1"/>
</dbReference>
<comment type="caution">
    <text evidence="5">The sequence shown here is derived from an EMBL/GenBank/DDBJ whole genome shotgun (WGS) entry which is preliminary data.</text>
</comment>
<dbReference type="PROSITE" id="PS00112">
    <property type="entry name" value="PHOSPHAGEN_KINASE"/>
    <property type="match status" value="1"/>
</dbReference>
<sequence length="503" mass="52496">MKLLQKVSSLLLLSLALAGAAAEELPAEVRAAVQRAGLSPEEFHAAAVPLGPGGSGLGWNDRQPVPPASVFKILTTAAALDRYGPAASWKTVFYVPAGPDSRGSVGALYIRASGAPWLPVPAFREALLKLRWLGVRSIDGPVVVDRSVFAEPPVDPSAFDGRPDRPYNQGPDALALALQSLSFTFVPDEASGQARVIADFSLAGYSTPAAVALDAGSPCPSNIGTALRPHSNGGGLSFEGSYPAACGAQTWSMVPFPEASADRFDEALFRSLWSEAGGSWTGRLSTGRIPEGQRELLSLSSESLADLIKATNKGSINPMARSLFLLLSADEPGGATLRASRQRLLSWLEGLGIDTAGLVPDNGSGLSRRTRASARQIALALAAEYRSPWGPEFMSSLPIAGLDGTMRRRPVPAGTARIKTGYLSGVRSAAGYVRSRSGMLYALCAVIDSPRAAEGRPAIDAFLAYFASGRADQEAPRFSAAASASGVSSSGSTSTRPSLEITR</sequence>
<dbReference type="PANTHER" id="PTHR30023">
    <property type="entry name" value="D-ALANYL-D-ALANINE CARBOXYPEPTIDASE"/>
    <property type="match status" value="1"/>
</dbReference>
<evidence type="ECO:0000256" key="3">
    <source>
        <dbReference type="SAM" id="MobiDB-lite"/>
    </source>
</evidence>
<name>A0ABS9MRI7_9BURK</name>
<reference evidence="5 6" key="1">
    <citation type="submission" date="2022-02" db="EMBL/GenBank/DDBJ databases">
        <title>Mesosutterella porci, a novel member of the family Sutterellaceae from pig feces.</title>
        <authorList>
            <person name="Wylensek D."/>
            <person name="Clavel T."/>
        </authorList>
    </citation>
    <scope>NUCLEOTIDE SEQUENCE [LARGE SCALE GENOMIC DNA]</scope>
    <source>
        <strain evidence="6">oilRF-744-wt-GAM-9</strain>
    </source>
</reference>
<comment type="similarity">
    <text evidence="1">Belongs to the peptidase S13 family.</text>
</comment>
<dbReference type="EC" id="3.4.16.4" evidence="5"/>
<dbReference type="InterPro" id="IPR022415">
    <property type="entry name" value="ATP-guanido_PTrfase_AS"/>
</dbReference>
<feature type="region of interest" description="Disordered" evidence="3">
    <location>
        <begin position="478"/>
        <end position="503"/>
    </location>
</feature>
<dbReference type="PRINTS" id="PR00922">
    <property type="entry name" value="DADACBPTASE3"/>
</dbReference>
<evidence type="ECO:0000256" key="2">
    <source>
        <dbReference type="ARBA" id="ARBA00022801"/>
    </source>
</evidence>